<feature type="compositionally biased region" description="Low complexity" evidence="1">
    <location>
        <begin position="127"/>
        <end position="165"/>
    </location>
</feature>
<dbReference type="EMBL" id="CP036455">
    <property type="protein sequence ID" value="QBI55895.1"/>
    <property type="molecule type" value="Genomic_DNA"/>
</dbReference>
<dbReference type="SUPFAM" id="SSF50346">
    <property type="entry name" value="PRC-barrel domain"/>
    <property type="match status" value="1"/>
</dbReference>
<evidence type="ECO:0000313" key="4">
    <source>
        <dbReference type="EMBL" id="QBI55895.1"/>
    </source>
</evidence>
<dbReference type="InterPro" id="IPR019060">
    <property type="entry name" value="DUF2382"/>
</dbReference>
<feature type="region of interest" description="Disordered" evidence="1">
    <location>
        <begin position="103"/>
        <end position="192"/>
    </location>
</feature>
<gene>
    <name evidence="4" type="ORF">EKD16_20680</name>
</gene>
<feature type="compositionally biased region" description="Basic and acidic residues" evidence="1">
    <location>
        <begin position="113"/>
        <end position="125"/>
    </location>
</feature>
<feature type="domain" description="DUF2382" evidence="3">
    <location>
        <begin position="174"/>
        <end position="281"/>
    </location>
</feature>
<dbReference type="InterPro" id="IPR014747">
    <property type="entry name" value="Bac_photo_RC_H_C"/>
</dbReference>
<proteinExistence type="predicted"/>
<feature type="domain" description="PRC-barrel" evidence="2">
    <location>
        <begin position="5"/>
        <end position="71"/>
    </location>
</feature>
<dbReference type="Pfam" id="PF05239">
    <property type="entry name" value="PRC"/>
    <property type="match status" value="1"/>
</dbReference>
<dbReference type="KEGG" id="strr:EKD16_20680"/>
<evidence type="ECO:0000259" key="2">
    <source>
        <dbReference type="Pfam" id="PF05239"/>
    </source>
</evidence>
<dbReference type="InterPro" id="IPR052967">
    <property type="entry name" value="Stress_Response_Assoc"/>
</dbReference>
<evidence type="ECO:0000259" key="3">
    <source>
        <dbReference type="Pfam" id="PF09557"/>
    </source>
</evidence>
<feature type="compositionally biased region" description="Acidic residues" evidence="1">
    <location>
        <begin position="281"/>
        <end position="296"/>
    </location>
</feature>
<dbReference type="Gene3D" id="3.90.50.10">
    <property type="entry name" value="Photosynthetic Reaction Center, subunit H, domain 2"/>
    <property type="match status" value="1"/>
</dbReference>
<dbReference type="Pfam" id="PF09557">
    <property type="entry name" value="DUF2382"/>
    <property type="match status" value="1"/>
</dbReference>
<dbReference type="AlphaFoldDB" id="A0A4P6Q5D7"/>
<sequence>MTTQMGASGLVGHRMLDSDGSNVGKIGQVYYDDETDVPKWVTVRTGLFGSHESFVPLQGSRTVEQGVQVPHDKQTIKDAPHFDVGQHISVEEERSIYQHYDMPYPGVPGPRGSQEDLREAEEGGSGRHAAAGAGAMSAQPDTATPTGTGTTAESGTAAETGATAAGAGGEEASMTRSEEQVHVGAERDEGEHLHLRKHVDTEEFQETVPVTHEEVTVEREPVESAEMGDTRMEPEDQEITLHEEHATVSKESVPVERVRVRKHEVTEDQAVHGERRKERVELEEDEEPPSSEPGSE</sequence>
<protein>
    <submittedName>
        <fullName evidence="4">Uncharacterized protein</fullName>
    </submittedName>
</protein>
<feature type="compositionally biased region" description="Basic and acidic residues" evidence="1">
    <location>
        <begin position="260"/>
        <end position="280"/>
    </location>
</feature>
<keyword evidence="5" id="KW-1185">Reference proteome</keyword>
<dbReference type="PANTHER" id="PTHR38463:SF1">
    <property type="entry name" value="STRESS RESPONSE PROTEIN YSNF"/>
    <property type="match status" value="1"/>
</dbReference>
<dbReference type="GO" id="GO:0030077">
    <property type="term" value="C:plasma membrane light-harvesting complex"/>
    <property type="evidence" value="ECO:0007669"/>
    <property type="project" value="InterPro"/>
</dbReference>
<dbReference type="PANTHER" id="PTHR38463">
    <property type="entry name" value="STRESS RESPONSE PROTEIN YSNF"/>
    <property type="match status" value="1"/>
</dbReference>
<evidence type="ECO:0000256" key="1">
    <source>
        <dbReference type="SAM" id="MobiDB-lite"/>
    </source>
</evidence>
<feature type="region of interest" description="Disordered" evidence="1">
    <location>
        <begin position="260"/>
        <end position="296"/>
    </location>
</feature>
<accession>A0A4P6Q5D7</accession>
<dbReference type="InterPro" id="IPR027275">
    <property type="entry name" value="PRC-brl_dom"/>
</dbReference>
<feature type="compositionally biased region" description="Basic and acidic residues" evidence="1">
    <location>
        <begin position="176"/>
        <end position="192"/>
    </location>
</feature>
<dbReference type="RefSeq" id="WP_131100296.1">
    <property type="nucleotide sequence ID" value="NZ_CP036455.1"/>
</dbReference>
<reference evidence="4 5" key="1">
    <citation type="submission" date="2019-02" db="EMBL/GenBank/DDBJ databases">
        <authorList>
            <person name="Khodamoradi S."/>
            <person name="Hahnke R.L."/>
            <person name="Kaempfer P."/>
            <person name="Schumann P."/>
            <person name="Rohde M."/>
            <person name="Steinert M."/>
            <person name="Luzhetskyy A."/>
            <person name="Wink J."/>
            <person name="Ruckert C."/>
        </authorList>
    </citation>
    <scope>NUCLEOTIDE SEQUENCE [LARGE SCALE GENOMIC DNA]</scope>
    <source>
        <strain evidence="4 5">M2</strain>
    </source>
</reference>
<dbReference type="GO" id="GO:0019684">
    <property type="term" value="P:photosynthesis, light reaction"/>
    <property type="evidence" value="ECO:0007669"/>
    <property type="project" value="InterPro"/>
</dbReference>
<name>A0A4P6Q5D7_9ACTN</name>
<dbReference type="Proteomes" id="UP000292235">
    <property type="component" value="Chromosome"/>
</dbReference>
<organism evidence="4 5">
    <name type="scientific">Streptomonospora litoralis</name>
    <dbReference type="NCBI Taxonomy" id="2498135"/>
    <lineage>
        <taxon>Bacteria</taxon>
        <taxon>Bacillati</taxon>
        <taxon>Actinomycetota</taxon>
        <taxon>Actinomycetes</taxon>
        <taxon>Streptosporangiales</taxon>
        <taxon>Nocardiopsidaceae</taxon>
        <taxon>Streptomonospora</taxon>
    </lineage>
</organism>
<evidence type="ECO:0000313" key="5">
    <source>
        <dbReference type="Proteomes" id="UP000292235"/>
    </source>
</evidence>
<dbReference type="InterPro" id="IPR011033">
    <property type="entry name" value="PRC_barrel-like_sf"/>
</dbReference>
<dbReference type="OrthoDB" id="3712018at2"/>